<dbReference type="PANTHER" id="PTHR31366">
    <property type="entry name" value="UPF0739 PROTEIN C1ORF74"/>
    <property type="match status" value="1"/>
</dbReference>
<dbReference type="Pfam" id="PF14953">
    <property type="entry name" value="DUF4504"/>
    <property type="match status" value="1"/>
</dbReference>
<dbReference type="AlphaFoldDB" id="A0A6A1VKM4"/>
<dbReference type="InterPro" id="IPR027850">
    <property type="entry name" value="DUF4504"/>
</dbReference>
<dbReference type="EMBL" id="RXIC02000023">
    <property type="protein sequence ID" value="KAB1213294.1"/>
    <property type="molecule type" value="Genomic_DNA"/>
</dbReference>
<keyword evidence="2" id="KW-1185">Reference proteome</keyword>
<gene>
    <name evidence="1" type="ORF">CJ030_MR5G003636</name>
</gene>
<name>A0A6A1VKM4_9ROSI</name>
<dbReference type="OrthoDB" id="2395010at2759"/>
<sequence length="80" mass="9051">MEVAEMEQALKVLDSSLSLIKWRLKSPSKRRLEIDILALCTGMRAAVMIDYGGRMPELQERLCALVKLIQKGLENCSSRD</sequence>
<accession>A0A6A1VKM4</accession>
<evidence type="ECO:0000313" key="1">
    <source>
        <dbReference type="EMBL" id="KAB1213294.1"/>
    </source>
</evidence>
<dbReference type="Proteomes" id="UP000516437">
    <property type="component" value="Chromosome 5"/>
</dbReference>
<proteinExistence type="predicted"/>
<reference evidence="1 2" key="1">
    <citation type="journal article" date="2019" name="Plant Biotechnol. J.">
        <title>The red bayberry genome and genetic basis of sex determination.</title>
        <authorList>
            <person name="Jia H.M."/>
            <person name="Jia H.J."/>
            <person name="Cai Q.L."/>
            <person name="Wang Y."/>
            <person name="Zhao H.B."/>
            <person name="Yang W.F."/>
            <person name="Wang G.Y."/>
            <person name="Li Y.H."/>
            <person name="Zhan D.L."/>
            <person name="Shen Y.T."/>
            <person name="Niu Q.F."/>
            <person name="Chang L."/>
            <person name="Qiu J."/>
            <person name="Zhao L."/>
            <person name="Xie H.B."/>
            <person name="Fu W.Y."/>
            <person name="Jin J."/>
            <person name="Li X.W."/>
            <person name="Jiao Y."/>
            <person name="Zhou C.C."/>
            <person name="Tu T."/>
            <person name="Chai C.Y."/>
            <person name="Gao J.L."/>
            <person name="Fan L.J."/>
            <person name="van de Weg E."/>
            <person name="Wang J.Y."/>
            <person name="Gao Z.S."/>
        </authorList>
    </citation>
    <scope>NUCLEOTIDE SEQUENCE [LARGE SCALE GENOMIC DNA]</scope>
    <source>
        <tissue evidence="1">Leaves</tissue>
    </source>
</reference>
<protein>
    <submittedName>
        <fullName evidence="1">Uncharacterized protein</fullName>
    </submittedName>
</protein>
<organism evidence="1 2">
    <name type="scientific">Morella rubra</name>
    <name type="common">Chinese bayberry</name>
    <dbReference type="NCBI Taxonomy" id="262757"/>
    <lineage>
        <taxon>Eukaryota</taxon>
        <taxon>Viridiplantae</taxon>
        <taxon>Streptophyta</taxon>
        <taxon>Embryophyta</taxon>
        <taxon>Tracheophyta</taxon>
        <taxon>Spermatophyta</taxon>
        <taxon>Magnoliopsida</taxon>
        <taxon>eudicotyledons</taxon>
        <taxon>Gunneridae</taxon>
        <taxon>Pentapetalae</taxon>
        <taxon>rosids</taxon>
        <taxon>fabids</taxon>
        <taxon>Fagales</taxon>
        <taxon>Myricaceae</taxon>
        <taxon>Morella</taxon>
    </lineage>
</organism>
<dbReference type="PANTHER" id="PTHR31366:SF2">
    <property type="entry name" value="UPF0739 PROTEIN C1ORF74"/>
    <property type="match status" value="1"/>
</dbReference>
<evidence type="ECO:0000313" key="2">
    <source>
        <dbReference type="Proteomes" id="UP000516437"/>
    </source>
</evidence>
<comment type="caution">
    <text evidence="1">The sequence shown here is derived from an EMBL/GenBank/DDBJ whole genome shotgun (WGS) entry which is preliminary data.</text>
</comment>